<protein>
    <submittedName>
        <fullName evidence="2">HDOD domain protein</fullName>
    </submittedName>
</protein>
<evidence type="ECO:0000259" key="1">
    <source>
        <dbReference type="PROSITE" id="PS51833"/>
    </source>
</evidence>
<keyword evidence="3" id="KW-1185">Reference proteome</keyword>
<dbReference type="STRING" id="592026.GCWU0000282_000932"/>
<dbReference type="PANTHER" id="PTHR33525">
    <property type="match status" value="1"/>
</dbReference>
<dbReference type="HOGENOM" id="CLU_044951_2_0_9"/>
<dbReference type="Pfam" id="PF08668">
    <property type="entry name" value="HDOD"/>
    <property type="match status" value="1"/>
</dbReference>
<dbReference type="SUPFAM" id="SSF109604">
    <property type="entry name" value="HD-domain/PDEase-like"/>
    <property type="match status" value="1"/>
</dbReference>
<proteinExistence type="predicted"/>
<sequence>MLATLIPLFDNKMEVCAYSVFAQRENYLMHPSLLGTGSLDAAAGLLGLEIIESMGIGTLAGDKEVFIEVNNISLFSDIENQCSAPASKVVLLIDYKINTEQMYVDRITELKDKGYKFAVRKLKIEQFEEYKAVLSLMDYILLDHKKIKIEKAKIYFGQVYPNIKLCAVNVDTKEEYEKLTESGGYHLFEGDFFRMPAISKNGEIAPLKITYIELLNLVNQPDFDLTEVADVISKDTALVINMLEIVNKLSRNSKITSIRAATAMLGQREIRRWASTAATKSLCADKPSEIMRLSLIRAKFAENLAYCFDLGAVTAELFLMGLFSVLDILLDKNMKDALELVNVSEEISSALLERKGRLAPLLNFMLYYEDADWQEVSRLMTVLNIDVKNVYIAYTDALIWYRDMFL</sequence>
<evidence type="ECO:0000313" key="3">
    <source>
        <dbReference type="Proteomes" id="UP000018227"/>
    </source>
</evidence>
<dbReference type="eggNOG" id="COG3434">
    <property type="taxonomic scope" value="Bacteria"/>
</dbReference>
<dbReference type="EMBL" id="ACIL03000007">
    <property type="protein sequence ID" value="ESL03765.1"/>
    <property type="molecule type" value="Genomic_DNA"/>
</dbReference>
<dbReference type="PANTHER" id="PTHR33525:SF4">
    <property type="entry name" value="CYCLIC DI-GMP PHOSPHODIESTERASE CDGJ"/>
    <property type="match status" value="1"/>
</dbReference>
<gene>
    <name evidence="2" type="ORF">GCWU0000282_000932</name>
</gene>
<accession>V2ZA14</accession>
<feature type="domain" description="HDOD" evidence="1">
    <location>
        <begin position="204"/>
        <end position="389"/>
    </location>
</feature>
<dbReference type="PIRSF" id="PIRSF003180">
    <property type="entry name" value="DiGMPpdiest_YuxH"/>
    <property type="match status" value="1"/>
</dbReference>
<evidence type="ECO:0000313" key="2">
    <source>
        <dbReference type="EMBL" id="ESL03765.1"/>
    </source>
</evidence>
<name>V2ZA14_9FIRM</name>
<dbReference type="Gene3D" id="1.10.3210.10">
    <property type="entry name" value="Hypothetical protein af1432"/>
    <property type="match status" value="1"/>
</dbReference>
<dbReference type="InterPro" id="IPR013976">
    <property type="entry name" value="HDOD"/>
</dbReference>
<organism evidence="2 3">
    <name type="scientific">Catonella morbi ATCC 51271</name>
    <dbReference type="NCBI Taxonomy" id="592026"/>
    <lineage>
        <taxon>Bacteria</taxon>
        <taxon>Bacillati</taxon>
        <taxon>Bacillota</taxon>
        <taxon>Clostridia</taxon>
        <taxon>Lachnospirales</taxon>
        <taxon>Lachnospiraceae</taxon>
        <taxon>Catonella</taxon>
    </lineage>
</organism>
<dbReference type="OrthoDB" id="9804751at2"/>
<dbReference type="Proteomes" id="UP000018227">
    <property type="component" value="Unassembled WGS sequence"/>
</dbReference>
<dbReference type="RefSeq" id="WP_023353814.1">
    <property type="nucleotide sequence ID" value="NZ_KI535367.1"/>
</dbReference>
<dbReference type="InterPro" id="IPR014408">
    <property type="entry name" value="dGMP_Pdiesterase_EAL/HD-GYP"/>
</dbReference>
<dbReference type="InterPro" id="IPR052340">
    <property type="entry name" value="RNase_Y/CdgJ"/>
</dbReference>
<reference evidence="2 3" key="1">
    <citation type="submission" date="2013-06" db="EMBL/GenBank/DDBJ databases">
        <authorList>
            <person name="Weinstock G."/>
            <person name="Sodergren E."/>
            <person name="Clifton S."/>
            <person name="Fulton L."/>
            <person name="Fulton B."/>
            <person name="Courtney L."/>
            <person name="Fronick C."/>
            <person name="Harrison M."/>
            <person name="Strong C."/>
            <person name="Farmer C."/>
            <person name="Delahaunty K."/>
            <person name="Markovic C."/>
            <person name="Hall O."/>
            <person name="Minx P."/>
            <person name="Tomlinson C."/>
            <person name="Mitreva M."/>
            <person name="Nelson J."/>
            <person name="Hou S."/>
            <person name="Wollam A."/>
            <person name="Pepin K.H."/>
            <person name="Johnson M."/>
            <person name="Bhonagiri V."/>
            <person name="Nash W.E."/>
            <person name="Warren W."/>
            <person name="Chinwalla A."/>
            <person name="Mardis E.R."/>
            <person name="Wilson R.K."/>
        </authorList>
    </citation>
    <scope>NUCLEOTIDE SEQUENCE [LARGE SCALE GENOMIC DNA]</scope>
    <source>
        <strain evidence="2 3">ATCC 51271</strain>
    </source>
</reference>
<dbReference type="AlphaFoldDB" id="V2ZA14"/>
<comment type="caution">
    <text evidence="2">The sequence shown here is derived from an EMBL/GenBank/DDBJ whole genome shotgun (WGS) entry which is preliminary data.</text>
</comment>
<dbReference type="PROSITE" id="PS51833">
    <property type="entry name" value="HDOD"/>
    <property type="match status" value="1"/>
</dbReference>